<dbReference type="OrthoDB" id="669297at2"/>
<protein>
    <recommendedName>
        <fullName evidence="3">Lipoprotein</fullName>
    </recommendedName>
</protein>
<dbReference type="EMBL" id="CP002542">
    <property type="protein sequence ID" value="AEA44216.1"/>
    <property type="molecule type" value="Genomic_DNA"/>
</dbReference>
<evidence type="ECO:0000313" key="1">
    <source>
        <dbReference type="EMBL" id="AEA44216.1"/>
    </source>
</evidence>
<dbReference type="RefSeq" id="WP_013686986.1">
    <property type="nucleotide sequence ID" value="NC_015321.1"/>
</dbReference>
<dbReference type="HOGENOM" id="CLU_775563_0_0_10"/>
<accession>F2IAR1</accession>
<sequence length="357" mass="41956" precursor="true">MMKYLFTTLTICLLISCSTKNTTIKHAHLQLKSPQSWYNLYDFQENGLKYYYTYELLTGKKIIIYDEKGKLQNEIELTKFMEQNACELSAVFIESNKQFILLSKNNHIFIVDADLKIKKEFSFSNFHYKGLHFNPPLFVSKNEIITAVSATWPDGKKFDSDYSSNAHLHKQPKFVKINRTTGRVKTTGRDLIRRYLKPLNLDLQSVFYTCAKDSEIIYNSAFTDTIYHISRAGKTTSITRVESKIGTIISPAFLSKEIRKNPDMIRNTYVSNSWIYKVLIDDFQKLNYVIVRRPLEQFEDFPFNVLIYDENWEKLDELEFKGDTYRLNFLVTKDGLLMERANNNSEKRVFDCLEYTN</sequence>
<dbReference type="PROSITE" id="PS51257">
    <property type="entry name" value="PROKAR_LIPOPROTEIN"/>
    <property type="match status" value="1"/>
</dbReference>
<name>F2IAR1_FLUTR</name>
<evidence type="ECO:0008006" key="3">
    <source>
        <dbReference type="Google" id="ProtNLM"/>
    </source>
</evidence>
<gene>
    <name evidence="1" type="ordered locus">Fluta_2230</name>
</gene>
<dbReference type="KEGG" id="fte:Fluta_2230"/>
<dbReference type="AlphaFoldDB" id="F2IAR1"/>
<evidence type="ECO:0000313" key="2">
    <source>
        <dbReference type="Proteomes" id="UP000007463"/>
    </source>
</evidence>
<reference evidence="1 2" key="1">
    <citation type="journal article" date="2011" name="Stand. Genomic Sci.">
        <title>Complete genome sequence of the gliding freshwater bacterium Fluviicola taffensis type strain (RW262).</title>
        <authorList>
            <person name="Woyke T."/>
            <person name="Chertkov O."/>
            <person name="Lapidus A."/>
            <person name="Nolan M."/>
            <person name="Lucas S."/>
            <person name="Del Rio T.G."/>
            <person name="Tice H."/>
            <person name="Cheng J.F."/>
            <person name="Tapia R."/>
            <person name="Han C."/>
            <person name="Goodwin L."/>
            <person name="Pitluck S."/>
            <person name="Liolios K."/>
            <person name="Pagani I."/>
            <person name="Ivanova N."/>
            <person name="Huntemann M."/>
            <person name="Mavromatis K."/>
            <person name="Mikhailova N."/>
            <person name="Pati A."/>
            <person name="Chen A."/>
            <person name="Palaniappan K."/>
            <person name="Land M."/>
            <person name="Hauser L."/>
            <person name="Brambilla E.M."/>
            <person name="Rohde M."/>
            <person name="Mwirichia R."/>
            <person name="Sikorski J."/>
            <person name="Tindall B.J."/>
            <person name="Goker M."/>
            <person name="Bristow J."/>
            <person name="Eisen J.A."/>
            <person name="Markowitz V."/>
            <person name="Hugenholtz P."/>
            <person name="Klenk H.P."/>
            <person name="Kyrpides N.C."/>
        </authorList>
    </citation>
    <scope>NUCLEOTIDE SEQUENCE [LARGE SCALE GENOMIC DNA]</scope>
    <source>
        <strain evidence="2">DSM 16823 / RW262 / RW262</strain>
    </source>
</reference>
<dbReference type="STRING" id="755732.Fluta_2230"/>
<dbReference type="Proteomes" id="UP000007463">
    <property type="component" value="Chromosome"/>
</dbReference>
<proteinExistence type="predicted"/>
<reference evidence="2" key="2">
    <citation type="submission" date="2011-02" db="EMBL/GenBank/DDBJ databases">
        <title>The complete genome of Fluviicola taffensis DSM 16823.</title>
        <authorList>
            <consortium name="US DOE Joint Genome Institute (JGI-PGF)"/>
            <person name="Lucas S."/>
            <person name="Copeland A."/>
            <person name="Lapidus A."/>
            <person name="Bruce D."/>
            <person name="Goodwin L."/>
            <person name="Pitluck S."/>
            <person name="Kyrpides N."/>
            <person name="Mavromatis K."/>
            <person name="Ivanova N."/>
            <person name="Mikhailova N."/>
            <person name="Pagani I."/>
            <person name="Chertkov O."/>
            <person name="Detter J.C."/>
            <person name="Han C."/>
            <person name="Tapia R."/>
            <person name="Land M."/>
            <person name="Hauser L."/>
            <person name="Markowitz V."/>
            <person name="Cheng J.-F."/>
            <person name="Hugenholtz P."/>
            <person name="Woyke T."/>
            <person name="Wu D."/>
            <person name="Tindall B."/>
            <person name="Pomrenke H.G."/>
            <person name="Brambilla E."/>
            <person name="Klenk H.-P."/>
            <person name="Eisen J.A."/>
        </authorList>
    </citation>
    <scope>NUCLEOTIDE SEQUENCE [LARGE SCALE GENOMIC DNA]</scope>
    <source>
        <strain evidence="2">DSM 16823 / RW262 / RW262</strain>
    </source>
</reference>
<keyword evidence="2" id="KW-1185">Reference proteome</keyword>
<organism evidence="1 2">
    <name type="scientific">Fluviicola taffensis (strain DSM 16823 / NCIMB 13979 / RW262)</name>
    <dbReference type="NCBI Taxonomy" id="755732"/>
    <lineage>
        <taxon>Bacteria</taxon>
        <taxon>Pseudomonadati</taxon>
        <taxon>Bacteroidota</taxon>
        <taxon>Flavobacteriia</taxon>
        <taxon>Flavobacteriales</taxon>
        <taxon>Crocinitomicaceae</taxon>
        <taxon>Fluviicola</taxon>
    </lineage>
</organism>